<dbReference type="GO" id="GO:0035835">
    <property type="term" value="P:indole alkaloid biosynthetic process"/>
    <property type="evidence" value="ECO:0007669"/>
    <property type="project" value="UniProtKB-UniPathway"/>
</dbReference>
<evidence type="ECO:0000256" key="3">
    <source>
        <dbReference type="ARBA" id="ARBA00022589"/>
    </source>
</evidence>
<protein>
    <recommendedName>
        <fullName evidence="5">NmrA-like domain-containing protein</fullName>
    </recommendedName>
</protein>
<evidence type="ECO:0000256" key="2">
    <source>
        <dbReference type="ARBA" id="ARBA00005372"/>
    </source>
</evidence>
<dbReference type="InterPro" id="IPR036291">
    <property type="entry name" value="NAD(P)-bd_dom_sf"/>
</dbReference>
<evidence type="ECO:0000256" key="1">
    <source>
        <dbReference type="ARBA" id="ARBA00005107"/>
    </source>
</evidence>
<dbReference type="GO" id="GO:0016491">
    <property type="term" value="F:oxidoreductase activity"/>
    <property type="evidence" value="ECO:0007669"/>
    <property type="project" value="UniProtKB-KW"/>
</dbReference>
<dbReference type="Proteomes" id="UP000799766">
    <property type="component" value="Unassembled WGS sequence"/>
</dbReference>
<proteinExistence type="inferred from homology"/>
<dbReference type="EMBL" id="MU001699">
    <property type="protein sequence ID" value="KAF2453183.1"/>
    <property type="molecule type" value="Genomic_DNA"/>
</dbReference>
<keyword evidence="3" id="KW-0017">Alkaloid metabolism</keyword>
<dbReference type="AlphaFoldDB" id="A0A6A6NPG5"/>
<accession>A0A6A6NPG5</accession>
<keyword evidence="7" id="KW-1185">Reference proteome</keyword>
<keyword evidence="4" id="KW-0560">Oxidoreductase</keyword>
<dbReference type="SUPFAM" id="SSF51735">
    <property type="entry name" value="NAD(P)-binding Rossmann-fold domains"/>
    <property type="match status" value="1"/>
</dbReference>
<evidence type="ECO:0000313" key="6">
    <source>
        <dbReference type="EMBL" id="KAF2453183.1"/>
    </source>
</evidence>
<organism evidence="6 7">
    <name type="scientific">Lineolata rhizophorae</name>
    <dbReference type="NCBI Taxonomy" id="578093"/>
    <lineage>
        <taxon>Eukaryota</taxon>
        <taxon>Fungi</taxon>
        <taxon>Dikarya</taxon>
        <taxon>Ascomycota</taxon>
        <taxon>Pezizomycotina</taxon>
        <taxon>Dothideomycetes</taxon>
        <taxon>Dothideomycetes incertae sedis</taxon>
        <taxon>Lineolatales</taxon>
        <taxon>Lineolataceae</taxon>
        <taxon>Lineolata</taxon>
    </lineage>
</organism>
<evidence type="ECO:0000256" key="4">
    <source>
        <dbReference type="ARBA" id="ARBA00023002"/>
    </source>
</evidence>
<dbReference type="PANTHER" id="PTHR43162">
    <property type="match status" value="1"/>
</dbReference>
<dbReference type="InterPro" id="IPR019901">
    <property type="entry name" value="Ergot_alkaloid_biosynthesis"/>
</dbReference>
<dbReference type="OrthoDB" id="419598at2759"/>
<dbReference type="NCBIfam" id="TIGR03649">
    <property type="entry name" value="ergot_EASG"/>
    <property type="match status" value="1"/>
</dbReference>
<evidence type="ECO:0000259" key="5">
    <source>
        <dbReference type="Pfam" id="PF05368"/>
    </source>
</evidence>
<dbReference type="InterPro" id="IPR008030">
    <property type="entry name" value="NmrA-like"/>
</dbReference>
<comment type="pathway">
    <text evidence="1">Alkaloid biosynthesis; ergot alkaloid biosynthesis.</text>
</comment>
<dbReference type="Gene3D" id="3.40.50.720">
    <property type="entry name" value="NAD(P)-binding Rossmann-like Domain"/>
    <property type="match status" value="1"/>
</dbReference>
<sequence>MAYLVTGGTGKTGMRLARLLKDASLPVLLASRRGAAGALDGFEAVRFDWTDKSTFENPFTHTFPNGEQIKGVYLVPPEMPEPAPAMNEFIDYAMSRGVRRFALLAGTSATKGGPFVGKVWEKLADSGVECGILSPTWFMENFTEWLHPQTIKNENKFYTACGDGKTAFISANDVALCEFHALTDEKPVNDNILVTGSECLSMDDVAAIVGKVAGRKIEHVRISPEETTKRHLESGMPEYLAQYIGFLESNTSRGSEAWERSDVEKLTRKPPQRFTEWAEEHKNEF</sequence>
<feature type="domain" description="NmrA-like" evidence="5">
    <location>
        <begin position="126"/>
        <end position="268"/>
    </location>
</feature>
<dbReference type="Gene3D" id="3.90.25.10">
    <property type="entry name" value="UDP-galactose 4-epimerase, domain 1"/>
    <property type="match status" value="1"/>
</dbReference>
<dbReference type="PANTHER" id="PTHR43162:SF1">
    <property type="entry name" value="PRESTALK A DIFFERENTIATION PROTEIN A"/>
    <property type="match status" value="1"/>
</dbReference>
<dbReference type="UniPathway" id="UPA00327"/>
<reference evidence="6" key="1">
    <citation type="journal article" date="2020" name="Stud. Mycol.">
        <title>101 Dothideomycetes genomes: a test case for predicting lifestyles and emergence of pathogens.</title>
        <authorList>
            <person name="Haridas S."/>
            <person name="Albert R."/>
            <person name="Binder M."/>
            <person name="Bloem J."/>
            <person name="Labutti K."/>
            <person name="Salamov A."/>
            <person name="Andreopoulos B."/>
            <person name="Baker S."/>
            <person name="Barry K."/>
            <person name="Bills G."/>
            <person name="Bluhm B."/>
            <person name="Cannon C."/>
            <person name="Castanera R."/>
            <person name="Culley D."/>
            <person name="Daum C."/>
            <person name="Ezra D."/>
            <person name="Gonzalez J."/>
            <person name="Henrissat B."/>
            <person name="Kuo A."/>
            <person name="Liang C."/>
            <person name="Lipzen A."/>
            <person name="Lutzoni F."/>
            <person name="Magnuson J."/>
            <person name="Mondo S."/>
            <person name="Nolan M."/>
            <person name="Ohm R."/>
            <person name="Pangilinan J."/>
            <person name="Park H.-J."/>
            <person name="Ramirez L."/>
            <person name="Alfaro M."/>
            <person name="Sun H."/>
            <person name="Tritt A."/>
            <person name="Yoshinaga Y."/>
            <person name="Zwiers L.-H."/>
            <person name="Turgeon B."/>
            <person name="Goodwin S."/>
            <person name="Spatafora J."/>
            <person name="Crous P."/>
            <person name="Grigoriev I."/>
        </authorList>
    </citation>
    <scope>NUCLEOTIDE SEQUENCE</scope>
    <source>
        <strain evidence="6">ATCC 16933</strain>
    </source>
</reference>
<dbReference type="InterPro" id="IPR051604">
    <property type="entry name" value="Ergot_Alk_Oxidoreductase"/>
</dbReference>
<evidence type="ECO:0000313" key="7">
    <source>
        <dbReference type="Proteomes" id="UP000799766"/>
    </source>
</evidence>
<comment type="similarity">
    <text evidence="2">Belongs to the fgaFS/easG family.</text>
</comment>
<gene>
    <name evidence="6" type="ORF">BDY21DRAFT_356750</name>
</gene>
<name>A0A6A6NPG5_9PEZI</name>
<dbReference type="Pfam" id="PF05368">
    <property type="entry name" value="NmrA"/>
    <property type="match status" value="1"/>
</dbReference>